<organism evidence="1 2">
    <name type="scientific">Aestuariibaculum lutulentum</name>
    <dbReference type="NCBI Taxonomy" id="2920935"/>
    <lineage>
        <taxon>Bacteria</taxon>
        <taxon>Pseudomonadati</taxon>
        <taxon>Bacteroidota</taxon>
        <taxon>Flavobacteriia</taxon>
        <taxon>Flavobacteriales</taxon>
        <taxon>Flavobacteriaceae</taxon>
    </lineage>
</organism>
<evidence type="ECO:0000313" key="1">
    <source>
        <dbReference type="EMBL" id="MCH4553620.1"/>
    </source>
</evidence>
<comment type="caution">
    <text evidence="1">The sequence shown here is derived from an EMBL/GenBank/DDBJ whole genome shotgun (WGS) entry which is preliminary data.</text>
</comment>
<dbReference type="EMBL" id="JAKVQD010000006">
    <property type="protein sequence ID" value="MCH4553620.1"/>
    <property type="molecule type" value="Genomic_DNA"/>
</dbReference>
<evidence type="ECO:0000313" key="2">
    <source>
        <dbReference type="Proteomes" id="UP001156141"/>
    </source>
</evidence>
<name>A0ABS9RKY7_9FLAO</name>
<accession>A0ABS9RKY7</accession>
<keyword evidence="2" id="KW-1185">Reference proteome</keyword>
<protein>
    <recommendedName>
        <fullName evidence="3">Secreted protein</fullName>
    </recommendedName>
</protein>
<proteinExistence type="predicted"/>
<sequence length="133" mass="15563">MKTLKQLILILTLTVHCYAQKEQVVFPEIRLNHLFAQQVNFNPEIIIHNNFKFCAEPQFGGLFEDSFKYVEGITNFNQFYNFFDLGLNLGLNKEIRRGVKLKGICNLGMLRFRSYDATKPENYLVKLSLSFVF</sequence>
<dbReference type="RefSeq" id="WP_240574698.1">
    <property type="nucleotide sequence ID" value="NZ_CP136709.1"/>
</dbReference>
<gene>
    <name evidence="1" type="ORF">MKW35_13420</name>
</gene>
<evidence type="ECO:0008006" key="3">
    <source>
        <dbReference type="Google" id="ProtNLM"/>
    </source>
</evidence>
<dbReference type="Proteomes" id="UP001156141">
    <property type="component" value="Unassembled WGS sequence"/>
</dbReference>
<reference evidence="1" key="1">
    <citation type="submission" date="2022-02" db="EMBL/GenBank/DDBJ databases">
        <title>Aestuariibaculum sp., a marine bacterium isolated from sediment in Guangxi.</title>
        <authorList>
            <person name="Ying J."/>
        </authorList>
    </citation>
    <scope>NUCLEOTIDE SEQUENCE</scope>
    <source>
        <strain evidence="1">L182</strain>
    </source>
</reference>